<dbReference type="AlphaFoldDB" id="A0A0N5AKI1"/>
<dbReference type="STRING" id="451379.A0A0N5AKI1"/>
<proteinExistence type="predicted"/>
<sequence>MELLIICSTVAILGVNIDEGKVYFLNRHEARRRRSASRLYQRSNGASGLAIDCDSSCYFRLRQHLNKSNNSELRIHLHRWNQLPYSHNHFTDGYFLDYLKLKLSSKRINSDIITVIRKHKKHLRSEIRPLVQYVDTTAALNTRISRVAPSCIYSAHVNGLAESSIVNLCDSNGGMVAIKAKICDLWGLQAKGTHFFPCVVLSSFYRLLFQFGTLALPDGTYIIEPIEGHYLNGSRKSASSGTRKAHLVYKARPLSFHSYDYAVPSDQGETVFDDLLVESDQQNTTYQSPLEQSISFIQINELKPVWNISGILSLKPGEKCKKDFFRKTFSVGIK</sequence>
<protein>
    <submittedName>
        <fullName evidence="2">Pep_M12B_propep domain-containing protein</fullName>
    </submittedName>
</protein>
<dbReference type="Proteomes" id="UP000046393">
    <property type="component" value="Unplaced"/>
</dbReference>
<evidence type="ECO:0000313" key="2">
    <source>
        <dbReference type="WBParaSite" id="SMUV_0000500501-mRNA-1"/>
    </source>
</evidence>
<name>A0A0N5AKI1_9BILA</name>
<dbReference type="WBParaSite" id="SMUV_0000500501-mRNA-1">
    <property type="protein sequence ID" value="SMUV_0000500501-mRNA-1"/>
    <property type="gene ID" value="SMUV_0000500501"/>
</dbReference>
<accession>A0A0N5AKI1</accession>
<keyword evidence="1" id="KW-1185">Reference proteome</keyword>
<reference evidence="2" key="1">
    <citation type="submission" date="2017-02" db="UniProtKB">
        <authorList>
            <consortium name="WormBaseParasite"/>
        </authorList>
    </citation>
    <scope>IDENTIFICATION</scope>
</reference>
<evidence type="ECO:0000313" key="1">
    <source>
        <dbReference type="Proteomes" id="UP000046393"/>
    </source>
</evidence>
<organism evidence="1 2">
    <name type="scientific">Syphacia muris</name>
    <dbReference type="NCBI Taxonomy" id="451379"/>
    <lineage>
        <taxon>Eukaryota</taxon>
        <taxon>Metazoa</taxon>
        <taxon>Ecdysozoa</taxon>
        <taxon>Nematoda</taxon>
        <taxon>Chromadorea</taxon>
        <taxon>Rhabditida</taxon>
        <taxon>Spirurina</taxon>
        <taxon>Oxyuridomorpha</taxon>
        <taxon>Oxyuroidea</taxon>
        <taxon>Oxyuridae</taxon>
        <taxon>Syphacia</taxon>
    </lineage>
</organism>